<evidence type="ECO:0000259" key="2">
    <source>
        <dbReference type="Pfam" id="PF06054"/>
    </source>
</evidence>
<dbReference type="InterPro" id="IPR057253">
    <property type="entry name" value="CoiA-like_N"/>
</dbReference>
<dbReference type="InterPro" id="IPR010330">
    <property type="entry name" value="CoiA_nuc"/>
</dbReference>
<name>A0AA44BDM3_9CLOT</name>
<accession>A0AA44BDM3</accession>
<comment type="caution">
    <text evidence="4">The sequence shown here is derived from an EMBL/GenBank/DDBJ whole genome shotgun (WGS) entry which is preliminary data.</text>
</comment>
<feature type="coiled-coil region" evidence="1">
    <location>
        <begin position="268"/>
        <end position="301"/>
    </location>
</feature>
<dbReference type="RefSeq" id="WP_160720323.1">
    <property type="nucleotide sequence ID" value="NZ_SUMG01000006.1"/>
</dbReference>
<dbReference type="AlphaFoldDB" id="A0AA44BDM3"/>
<reference evidence="4 5" key="1">
    <citation type="submission" date="2019-04" db="EMBL/GenBank/DDBJ databases">
        <title>Isachenkonia alkalipeptolytica gen. nov. sp. nov. a new anaerobic, alkiliphilic organothrophic bacterium capable to reduce synthesized ferrihydrite isolated from a soda lake.</title>
        <authorList>
            <person name="Toshchakov S.V."/>
            <person name="Zavarzina D.G."/>
            <person name="Zhilina T.N."/>
            <person name="Kostrikina N.A."/>
            <person name="Kublanov I.V."/>
        </authorList>
    </citation>
    <scope>NUCLEOTIDE SEQUENCE [LARGE SCALE GENOMIC DNA]</scope>
    <source>
        <strain evidence="4 5">Z-1701</strain>
    </source>
</reference>
<sequence>MLTANFKNEQYYSLDEDWHGRKEEMRKLLNNKAVCPLCKEPVICKFGDEKIHHFAHSQKGNCPSINDTEKHMKGVGLLYQNFLTNIDQYGLSHVSVNRVFEEEQFVADLELEFRNGKRLIIEYYGGHLKKKEIKKRNDYYEKNNIQIIWVIDSDYLEYIDDCIKLKPIFRKMKKINEVDKFYIGSWRTLILEEGLISELPNKDMASGTIIYFNAEEVKVSISRALSDTHHTGLFYPRKIIEGSLSDARITTDQETFYFEEEIELGLAFKKAKVKLQELEDARKLQRKRDEEIRRMTFEKDEVNLHNNQRLKDHTNGKWNGKWKENEGVHNIHAEKSKEELKKEVESKWFHCRRCGELKKEKEMYTYSFGSKAGVCNACGIKR</sequence>
<feature type="domain" description="Competence protein CoiA-like N-terminal" evidence="3">
    <location>
        <begin position="22"/>
        <end position="63"/>
    </location>
</feature>
<keyword evidence="5" id="KW-1185">Reference proteome</keyword>
<organism evidence="4 5">
    <name type="scientific">Isachenkonia alkalipeptolytica</name>
    <dbReference type="NCBI Taxonomy" id="2565777"/>
    <lineage>
        <taxon>Bacteria</taxon>
        <taxon>Bacillati</taxon>
        <taxon>Bacillota</taxon>
        <taxon>Clostridia</taxon>
        <taxon>Eubacteriales</taxon>
        <taxon>Clostridiaceae</taxon>
        <taxon>Isachenkonia</taxon>
    </lineage>
</organism>
<evidence type="ECO:0000313" key="5">
    <source>
        <dbReference type="Proteomes" id="UP000449710"/>
    </source>
</evidence>
<gene>
    <name evidence="4" type="ORF">ISALK_06370</name>
</gene>
<feature type="domain" description="Competence protein CoiA nuclease-like" evidence="2">
    <location>
        <begin position="68"/>
        <end position="167"/>
    </location>
</feature>
<protein>
    <submittedName>
        <fullName evidence="4">Uncharacterized protein</fullName>
    </submittedName>
</protein>
<dbReference type="Pfam" id="PF25164">
    <property type="entry name" value="CoiA_N"/>
    <property type="match status" value="1"/>
</dbReference>
<dbReference type="EMBL" id="SUMG01000006">
    <property type="protein sequence ID" value="NBG88122.1"/>
    <property type="molecule type" value="Genomic_DNA"/>
</dbReference>
<dbReference type="Pfam" id="PF06054">
    <property type="entry name" value="CoiA_nuc"/>
    <property type="match status" value="1"/>
</dbReference>
<evidence type="ECO:0000313" key="4">
    <source>
        <dbReference type="EMBL" id="NBG88122.1"/>
    </source>
</evidence>
<proteinExistence type="predicted"/>
<evidence type="ECO:0000256" key="1">
    <source>
        <dbReference type="SAM" id="Coils"/>
    </source>
</evidence>
<evidence type="ECO:0000259" key="3">
    <source>
        <dbReference type="Pfam" id="PF25164"/>
    </source>
</evidence>
<dbReference type="Proteomes" id="UP000449710">
    <property type="component" value="Unassembled WGS sequence"/>
</dbReference>
<keyword evidence="1" id="KW-0175">Coiled coil</keyword>